<evidence type="ECO:0000313" key="3">
    <source>
        <dbReference type="Proteomes" id="UP000887229"/>
    </source>
</evidence>
<dbReference type="EMBL" id="MU251256">
    <property type="protein sequence ID" value="KAG9253787.1"/>
    <property type="molecule type" value="Genomic_DNA"/>
</dbReference>
<gene>
    <name evidence="2" type="ORF">F5Z01DRAFT_656707</name>
</gene>
<name>A0A9P7ZLA4_9HYPO</name>
<feature type="transmembrane region" description="Helical" evidence="1">
    <location>
        <begin position="51"/>
        <end position="70"/>
    </location>
</feature>
<feature type="transmembrane region" description="Helical" evidence="1">
    <location>
        <begin position="91"/>
        <end position="111"/>
    </location>
</feature>
<keyword evidence="1" id="KW-1133">Transmembrane helix</keyword>
<evidence type="ECO:0000313" key="2">
    <source>
        <dbReference type="EMBL" id="KAG9253787.1"/>
    </source>
</evidence>
<sequence>MPFSNDAPARGFVPPSIKEAVVPPLVLGAYCGAAGAFLGSGAATFTGRNPVLSGAATGIQWGMLGSTYWFSRQMTLRAMGASENPTNGQKLQASGLASVPASVVMILGFGPYMRSNIVSSFTLCGVAAVGGQFAIDWYRQLPERPVDEDRSWMNSRFSPLKKMSDKEYTDMLSEKLLRVDADIALIDERIEKLREQAAFEGAPAERPK</sequence>
<evidence type="ECO:0000256" key="1">
    <source>
        <dbReference type="SAM" id="Phobius"/>
    </source>
</evidence>
<reference evidence="2" key="1">
    <citation type="journal article" date="2021" name="IMA Fungus">
        <title>Genomic characterization of three marine fungi, including Emericellopsis atlantica sp. nov. with signatures of a generalist lifestyle and marine biomass degradation.</title>
        <authorList>
            <person name="Hagestad O.C."/>
            <person name="Hou L."/>
            <person name="Andersen J.H."/>
            <person name="Hansen E.H."/>
            <person name="Altermark B."/>
            <person name="Li C."/>
            <person name="Kuhnert E."/>
            <person name="Cox R.J."/>
            <person name="Crous P.W."/>
            <person name="Spatafora J.W."/>
            <person name="Lail K."/>
            <person name="Amirebrahimi M."/>
            <person name="Lipzen A."/>
            <person name="Pangilinan J."/>
            <person name="Andreopoulos W."/>
            <person name="Hayes R.D."/>
            <person name="Ng V."/>
            <person name="Grigoriev I.V."/>
            <person name="Jackson S.A."/>
            <person name="Sutton T.D.S."/>
            <person name="Dobson A.D.W."/>
            <person name="Rama T."/>
        </authorList>
    </citation>
    <scope>NUCLEOTIDE SEQUENCE</scope>
    <source>
        <strain evidence="2">TS7</strain>
    </source>
</reference>
<dbReference type="GeneID" id="70294500"/>
<dbReference type="AlphaFoldDB" id="A0A9P7ZLA4"/>
<feature type="transmembrane region" description="Helical" evidence="1">
    <location>
        <begin position="21"/>
        <end position="45"/>
    </location>
</feature>
<proteinExistence type="predicted"/>
<keyword evidence="3" id="KW-1185">Reference proteome</keyword>
<accession>A0A9P7ZLA4</accession>
<protein>
    <submittedName>
        <fullName evidence="2">Uncharacterized protein</fullName>
    </submittedName>
</protein>
<dbReference type="PANTHER" id="PTHR41390:SF1">
    <property type="entry name" value="NADH-UBIQUINONE OXIDOREDUCTASE 213 KDA SUBUNIT"/>
    <property type="match status" value="1"/>
</dbReference>
<dbReference type="PANTHER" id="PTHR41390">
    <property type="entry name" value="CHROMOSOME 7, WHOLE GENOME SHOTGUN SEQUENCE"/>
    <property type="match status" value="1"/>
</dbReference>
<comment type="caution">
    <text evidence="2">The sequence shown here is derived from an EMBL/GenBank/DDBJ whole genome shotgun (WGS) entry which is preliminary data.</text>
</comment>
<keyword evidence="1" id="KW-0812">Transmembrane</keyword>
<dbReference type="RefSeq" id="XP_046117711.1">
    <property type="nucleotide sequence ID" value="XM_046263597.1"/>
</dbReference>
<dbReference type="Proteomes" id="UP000887229">
    <property type="component" value="Unassembled WGS sequence"/>
</dbReference>
<organism evidence="2 3">
    <name type="scientific">Emericellopsis atlantica</name>
    <dbReference type="NCBI Taxonomy" id="2614577"/>
    <lineage>
        <taxon>Eukaryota</taxon>
        <taxon>Fungi</taxon>
        <taxon>Dikarya</taxon>
        <taxon>Ascomycota</taxon>
        <taxon>Pezizomycotina</taxon>
        <taxon>Sordariomycetes</taxon>
        <taxon>Hypocreomycetidae</taxon>
        <taxon>Hypocreales</taxon>
        <taxon>Bionectriaceae</taxon>
        <taxon>Emericellopsis</taxon>
    </lineage>
</organism>
<dbReference type="OrthoDB" id="5565730at2759"/>
<keyword evidence="1" id="KW-0472">Membrane</keyword>